<dbReference type="InterPro" id="IPR036849">
    <property type="entry name" value="Enolase-like_C_sf"/>
</dbReference>
<dbReference type="EMBL" id="CAFBQL010000009">
    <property type="protein sequence ID" value="CAB5062563.1"/>
    <property type="molecule type" value="Genomic_DNA"/>
</dbReference>
<comment type="cofactor">
    <cofactor evidence="1">
        <name>Mg(2+)</name>
        <dbReference type="ChEBI" id="CHEBI:18420"/>
    </cofactor>
</comment>
<dbReference type="EMBL" id="CAFBMV010000009">
    <property type="protein sequence ID" value="CAB4929307.1"/>
    <property type="molecule type" value="Genomic_DNA"/>
</dbReference>
<comment type="similarity">
    <text evidence="2">Belongs to the mandelate racemase/muconate lactonizing enzyme family.</text>
</comment>
<dbReference type="GO" id="GO:0003824">
    <property type="term" value="F:catalytic activity"/>
    <property type="evidence" value="ECO:0007669"/>
    <property type="project" value="UniProtKB-ARBA"/>
</dbReference>
<dbReference type="EMBL" id="CAFBLE010000012">
    <property type="protein sequence ID" value="CAB4873860.1"/>
    <property type="molecule type" value="Genomic_DNA"/>
</dbReference>
<dbReference type="SUPFAM" id="SSF54826">
    <property type="entry name" value="Enolase N-terminal domain-like"/>
    <property type="match status" value="1"/>
</dbReference>
<dbReference type="InterPro" id="IPR029017">
    <property type="entry name" value="Enolase-like_N"/>
</dbReference>
<feature type="domain" description="Mandelate racemase/muconate lactonizing enzyme C-terminal" evidence="5">
    <location>
        <begin position="144"/>
        <end position="237"/>
    </location>
</feature>
<sequence length="367" mass="39774">MKIQRIDVFQKTYTMSAGKFVISGGKVSASQDSTIVRIETDNGLVGWGEQCVFSPGYLVAHGEGARAALTLLAPAVIGMNPATPELVYEVMEKTMKGHYYAKAVIDIACWDLFGQSTKMSVSDLLGGTHRTQIPLYAPISMASPQEMKDDCVKWKSQGYKRFQMKVGGDYETDLKRVEACMSVLDGAEKVIFDANGNWTQHEAVQIVAALDGLKIYIEQPCATMEESARVKARARHPFILDESLLTSGDVLRAHEMNAMDAVMLKISRFGGITPVKKARDLSMALGLALTVEDSGGGDIVTAAMAHLSASTPERFFMNGFFTGSMVKERVTEWGCKNSGGLGELPTGAGLGITVDEEILGKPIYTYA</sequence>
<dbReference type="SUPFAM" id="SSF51604">
    <property type="entry name" value="Enolase C-terminal domain-like"/>
    <property type="match status" value="1"/>
</dbReference>
<dbReference type="SMART" id="SM00922">
    <property type="entry name" value="MR_MLE"/>
    <property type="match status" value="1"/>
</dbReference>
<dbReference type="InterPro" id="IPR029065">
    <property type="entry name" value="Enolase_C-like"/>
</dbReference>
<dbReference type="InterPro" id="IPR013341">
    <property type="entry name" value="Mandelate_racemase_N_dom"/>
</dbReference>
<dbReference type="SFLD" id="SFLDG00180">
    <property type="entry name" value="muconate_cycloisomerase"/>
    <property type="match status" value="1"/>
</dbReference>
<name>A0A6J7U9D1_9ZZZZ</name>
<evidence type="ECO:0000256" key="2">
    <source>
        <dbReference type="ARBA" id="ARBA00008031"/>
    </source>
</evidence>
<dbReference type="FunFam" id="3.30.390.10:FF:000009">
    <property type="entry name" value="Hydrophobic dipeptide epimerase"/>
    <property type="match status" value="1"/>
</dbReference>
<dbReference type="Gene3D" id="3.30.390.10">
    <property type="entry name" value="Enolase-like, N-terminal domain"/>
    <property type="match status" value="1"/>
</dbReference>
<evidence type="ECO:0000313" key="8">
    <source>
        <dbReference type="EMBL" id="CAB4873860.1"/>
    </source>
</evidence>
<dbReference type="Pfam" id="PF13378">
    <property type="entry name" value="MR_MLE_C"/>
    <property type="match status" value="1"/>
</dbReference>
<dbReference type="Pfam" id="PF02746">
    <property type="entry name" value="MR_MLE_N"/>
    <property type="match status" value="1"/>
</dbReference>
<evidence type="ECO:0000313" key="10">
    <source>
        <dbReference type="EMBL" id="CAB5062563.1"/>
    </source>
</evidence>
<evidence type="ECO:0000313" key="9">
    <source>
        <dbReference type="EMBL" id="CAB4929307.1"/>
    </source>
</evidence>
<evidence type="ECO:0000313" key="6">
    <source>
        <dbReference type="EMBL" id="CAB4658513.1"/>
    </source>
</evidence>
<dbReference type="GO" id="GO:0046872">
    <property type="term" value="F:metal ion binding"/>
    <property type="evidence" value="ECO:0007669"/>
    <property type="project" value="UniProtKB-KW"/>
</dbReference>
<accession>A0A6J7U9D1</accession>
<dbReference type="AlphaFoldDB" id="A0A6J7U9D1"/>
<protein>
    <submittedName>
        <fullName evidence="10">Unannotated protein</fullName>
    </submittedName>
</protein>
<evidence type="ECO:0000256" key="3">
    <source>
        <dbReference type="ARBA" id="ARBA00022723"/>
    </source>
</evidence>
<dbReference type="InterPro" id="IPR034593">
    <property type="entry name" value="DgoD-like"/>
</dbReference>
<evidence type="ECO:0000259" key="5">
    <source>
        <dbReference type="SMART" id="SM00922"/>
    </source>
</evidence>
<dbReference type="PANTHER" id="PTHR48080:SF3">
    <property type="entry name" value="ENOLASE SUPERFAMILY MEMBER DDB_G0284701"/>
    <property type="match status" value="1"/>
</dbReference>
<proteinExistence type="inferred from homology"/>
<evidence type="ECO:0000256" key="1">
    <source>
        <dbReference type="ARBA" id="ARBA00001946"/>
    </source>
</evidence>
<dbReference type="EMBL" id="CAEZWT010000005">
    <property type="protein sequence ID" value="CAB4658513.1"/>
    <property type="molecule type" value="Genomic_DNA"/>
</dbReference>
<keyword evidence="4" id="KW-0460">Magnesium</keyword>
<dbReference type="PANTHER" id="PTHR48080">
    <property type="entry name" value="D-GALACTONATE DEHYDRATASE-RELATED"/>
    <property type="match status" value="1"/>
</dbReference>
<reference evidence="10" key="1">
    <citation type="submission" date="2020-05" db="EMBL/GenBank/DDBJ databases">
        <authorList>
            <person name="Chiriac C."/>
            <person name="Salcher M."/>
            <person name="Ghai R."/>
            <person name="Kavagutti S V."/>
        </authorList>
    </citation>
    <scope>NUCLEOTIDE SEQUENCE</scope>
</reference>
<dbReference type="EMBL" id="CAEZZC010000010">
    <property type="protein sequence ID" value="CAB4751560.1"/>
    <property type="molecule type" value="Genomic_DNA"/>
</dbReference>
<evidence type="ECO:0000256" key="4">
    <source>
        <dbReference type="ARBA" id="ARBA00022842"/>
    </source>
</evidence>
<gene>
    <name evidence="6" type="ORF">UFOPK2289_00323</name>
    <name evidence="7" type="ORF">UFOPK2822_00840</name>
    <name evidence="8" type="ORF">UFOPK3346_01198</name>
    <name evidence="9" type="ORF">UFOPK3670_01174</name>
    <name evidence="10" type="ORF">UFOPK4308_01220</name>
</gene>
<dbReference type="SFLD" id="SFLDS00001">
    <property type="entry name" value="Enolase"/>
    <property type="match status" value="1"/>
</dbReference>
<organism evidence="10">
    <name type="scientific">freshwater metagenome</name>
    <dbReference type="NCBI Taxonomy" id="449393"/>
    <lineage>
        <taxon>unclassified sequences</taxon>
        <taxon>metagenomes</taxon>
        <taxon>ecological metagenomes</taxon>
    </lineage>
</organism>
<evidence type="ECO:0000313" key="7">
    <source>
        <dbReference type="EMBL" id="CAB4751560.1"/>
    </source>
</evidence>
<keyword evidence="3" id="KW-0479">Metal-binding</keyword>
<dbReference type="Gene3D" id="3.20.20.120">
    <property type="entry name" value="Enolase-like C-terminal domain"/>
    <property type="match status" value="1"/>
</dbReference>
<dbReference type="InterPro" id="IPR013342">
    <property type="entry name" value="Mandelate_racemase_C"/>
</dbReference>